<evidence type="ECO:0000313" key="2">
    <source>
        <dbReference type="Proteomes" id="UP001289374"/>
    </source>
</evidence>
<protein>
    <submittedName>
        <fullName evidence="1">Uncharacterized protein</fullName>
    </submittedName>
</protein>
<proteinExistence type="predicted"/>
<reference evidence="1" key="1">
    <citation type="submission" date="2020-06" db="EMBL/GenBank/DDBJ databases">
        <authorList>
            <person name="Li T."/>
            <person name="Hu X."/>
            <person name="Zhang T."/>
            <person name="Song X."/>
            <person name="Zhang H."/>
            <person name="Dai N."/>
            <person name="Sheng W."/>
            <person name="Hou X."/>
            <person name="Wei L."/>
        </authorList>
    </citation>
    <scope>NUCLEOTIDE SEQUENCE</scope>
    <source>
        <strain evidence="1">K16</strain>
        <tissue evidence="1">Leaf</tissue>
    </source>
</reference>
<dbReference type="AlphaFoldDB" id="A0AAE1T5U5"/>
<dbReference type="Proteomes" id="UP001289374">
    <property type="component" value="Unassembled WGS sequence"/>
</dbReference>
<organism evidence="1 2">
    <name type="scientific">Sesamum angolense</name>
    <dbReference type="NCBI Taxonomy" id="2727404"/>
    <lineage>
        <taxon>Eukaryota</taxon>
        <taxon>Viridiplantae</taxon>
        <taxon>Streptophyta</taxon>
        <taxon>Embryophyta</taxon>
        <taxon>Tracheophyta</taxon>
        <taxon>Spermatophyta</taxon>
        <taxon>Magnoliopsida</taxon>
        <taxon>eudicotyledons</taxon>
        <taxon>Gunneridae</taxon>
        <taxon>Pentapetalae</taxon>
        <taxon>asterids</taxon>
        <taxon>lamiids</taxon>
        <taxon>Lamiales</taxon>
        <taxon>Pedaliaceae</taxon>
        <taxon>Sesamum</taxon>
    </lineage>
</organism>
<evidence type="ECO:0000313" key="1">
    <source>
        <dbReference type="EMBL" id="KAK4382454.1"/>
    </source>
</evidence>
<keyword evidence="2" id="KW-1185">Reference proteome</keyword>
<accession>A0AAE1T5U5</accession>
<reference evidence="1" key="2">
    <citation type="journal article" date="2024" name="Plant">
        <title>Genomic evolution and insights into agronomic trait innovations of Sesamum species.</title>
        <authorList>
            <person name="Miao H."/>
            <person name="Wang L."/>
            <person name="Qu L."/>
            <person name="Liu H."/>
            <person name="Sun Y."/>
            <person name="Le M."/>
            <person name="Wang Q."/>
            <person name="Wei S."/>
            <person name="Zheng Y."/>
            <person name="Lin W."/>
            <person name="Duan Y."/>
            <person name="Cao H."/>
            <person name="Xiong S."/>
            <person name="Wang X."/>
            <person name="Wei L."/>
            <person name="Li C."/>
            <person name="Ma Q."/>
            <person name="Ju M."/>
            <person name="Zhao R."/>
            <person name="Li G."/>
            <person name="Mu C."/>
            <person name="Tian Q."/>
            <person name="Mei H."/>
            <person name="Zhang T."/>
            <person name="Gao T."/>
            <person name="Zhang H."/>
        </authorList>
    </citation>
    <scope>NUCLEOTIDE SEQUENCE</scope>
    <source>
        <strain evidence="1">K16</strain>
    </source>
</reference>
<dbReference type="EMBL" id="JACGWL010000693">
    <property type="protein sequence ID" value="KAK4382454.1"/>
    <property type="molecule type" value="Genomic_DNA"/>
</dbReference>
<name>A0AAE1T5U5_9LAMI</name>
<sequence length="353" mass="39336">MAGREWISTVDENHRQYEFPSYWGVNTESGFPSYDSYSESYNPGWQNHFNYWDEEEQLRYQPPPSPMQAAPQTSNSGMSLEDIVKSLALTTLQFQQDTMAGLQETKACLQLLGNQISQLATSINKLEAQASQQTEVNPENASAMTPQSREELHMIEQAPADTSENEKTLEYTEVQNEKVESNLISPPSSNTCARLFPCSMPKSEKDEKEITLSKVKINITLLDLKALPWQFQSEPLKPVPDPPRMGRVWDAIFWVRGGSGAAKTCPGRVRGGLRVLSRTRPIGPGPGPSKLSSSWLGRFEAVNVFPHGVARIKSLATRQIFKVKGHRSKPFLGGDEVTTISNKALASLQQLTH</sequence>
<comment type="caution">
    <text evidence="1">The sequence shown here is derived from an EMBL/GenBank/DDBJ whole genome shotgun (WGS) entry which is preliminary data.</text>
</comment>
<gene>
    <name evidence="1" type="ORF">Sango_2869100</name>
</gene>